<feature type="compositionally biased region" description="Basic and acidic residues" evidence="1">
    <location>
        <begin position="63"/>
        <end position="75"/>
    </location>
</feature>
<dbReference type="GO" id="GO:0001727">
    <property type="term" value="F:lipid kinase activity"/>
    <property type="evidence" value="ECO:0007669"/>
    <property type="project" value="TreeGrafter"/>
</dbReference>
<dbReference type="InterPro" id="IPR001206">
    <property type="entry name" value="Diacylglycerol_kinase_cat_dom"/>
</dbReference>
<dbReference type="Pfam" id="PF25382">
    <property type="entry name" value="PH_CERK"/>
    <property type="match status" value="1"/>
</dbReference>
<comment type="caution">
    <text evidence="3">The sequence shown here is derived from an EMBL/GenBank/DDBJ whole genome shotgun (WGS) entry which is preliminary data.</text>
</comment>
<organism evidence="3 4">
    <name type="scientific">Labeo rohita</name>
    <name type="common">Indian major carp</name>
    <name type="synonym">Cyprinus rohita</name>
    <dbReference type="NCBI Taxonomy" id="84645"/>
    <lineage>
        <taxon>Eukaryota</taxon>
        <taxon>Metazoa</taxon>
        <taxon>Chordata</taxon>
        <taxon>Craniata</taxon>
        <taxon>Vertebrata</taxon>
        <taxon>Euteleostomi</taxon>
        <taxon>Actinopterygii</taxon>
        <taxon>Neopterygii</taxon>
        <taxon>Teleostei</taxon>
        <taxon>Ostariophysi</taxon>
        <taxon>Cypriniformes</taxon>
        <taxon>Cyprinidae</taxon>
        <taxon>Labeoninae</taxon>
        <taxon>Labeonini</taxon>
        <taxon>Labeo</taxon>
    </lineage>
</organism>
<dbReference type="InterPro" id="IPR016064">
    <property type="entry name" value="NAD/diacylglycerol_kinase_sf"/>
</dbReference>
<feature type="domain" description="DAGKc" evidence="2">
    <location>
        <begin position="256"/>
        <end position="300"/>
    </location>
</feature>
<dbReference type="Pfam" id="PF19280">
    <property type="entry name" value="CERK_C"/>
    <property type="match status" value="2"/>
</dbReference>
<keyword evidence="3" id="KW-0418">Kinase</keyword>
<keyword evidence="3" id="KW-0808">Transferase</keyword>
<dbReference type="SUPFAM" id="SSF111331">
    <property type="entry name" value="NAD kinase/diacylglycerol kinase-like"/>
    <property type="match status" value="1"/>
</dbReference>
<reference evidence="3 4" key="1">
    <citation type="submission" date="2018-03" db="EMBL/GenBank/DDBJ databases">
        <title>Draft genome sequence of Rohu Carp (Labeo rohita).</title>
        <authorList>
            <person name="Das P."/>
            <person name="Kushwaha B."/>
            <person name="Joshi C.G."/>
            <person name="Kumar D."/>
            <person name="Nagpure N.S."/>
            <person name="Sahoo L."/>
            <person name="Das S.P."/>
            <person name="Bit A."/>
            <person name="Patnaik S."/>
            <person name="Meher P.K."/>
            <person name="Jayasankar P."/>
            <person name="Koringa P.G."/>
            <person name="Patel N.V."/>
            <person name="Hinsu A.T."/>
            <person name="Kumar R."/>
            <person name="Pandey M."/>
            <person name="Agarwal S."/>
            <person name="Srivastava S."/>
            <person name="Singh M."/>
            <person name="Iquebal M.A."/>
            <person name="Jaiswal S."/>
            <person name="Angadi U.B."/>
            <person name="Kumar N."/>
            <person name="Raza M."/>
            <person name="Shah T.M."/>
            <person name="Rai A."/>
            <person name="Jena J.K."/>
        </authorList>
    </citation>
    <scope>NUCLEOTIDE SEQUENCE [LARGE SCALE GENOMIC DNA]</scope>
    <source>
        <strain evidence="3">DASCIFA01</strain>
        <tissue evidence="3">Testis</tissue>
    </source>
</reference>
<gene>
    <name evidence="3" type="ORF">ROHU_021585</name>
</gene>
<evidence type="ECO:0000259" key="2">
    <source>
        <dbReference type="PROSITE" id="PS50146"/>
    </source>
</evidence>
<dbReference type="GO" id="GO:0006665">
    <property type="term" value="P:sphingolipid metabolic process"/>
    <property type="evidence" value="ECO:0007669"/>
    <property type="project" value="TreeGrafter"/>
</dbReference>
<keyword evidence="4" id="KW-1185">Reference proteome</keyword>
<dbReference type="EMBL" id="QBIY01012395">
    <property type="protein sequence ID" value="RXN25312.1"/>
    <property type="molecule type" value="Genomic_DNA"/>
</dbReference>
<dbReference type="Gene3D" id="2.60.200.40">
    <property type="match status" value="1"/>
</dbReference>
<dbReference type="InterPro" id="IPR057465">
    <property type="entry name" value="CERK_PH"/>
</dbReference>
<proteinExistence type="predicted"/>
<sequence length="537" mass="59985">MFESPCKSINVLNAWSESQEELRETQPVSPHGTRQRVKTKKKKRKQQQNEKRSVSAPQLCTDDADKGRKEKKYRPDEPIVRGIFQIGKKSHDVVLTATRVTWTPIQPETPTADHDVKKQEEYVELKDVFAVKVKRRRSAGQQSGGTLLGITLFQCKKKGLKLKEHTIHLNNLSADHCEIWFKSLKEILSGGGSEGVLKEVALAARTCWIRLEEQVGPTASLEFVIICAPLASVHCQDGPAACLALRCAARETGFKNRPKSLKVFVNPVSHKKEAYQLYLDEVAPLFKLADIEADVTSSTDVVACSVHGIRRAVTAALHIIMGHHQSVDMCSFSSMGRLLRFGFSAMFGFGGRTLALAERHRWMPPSQRREFALIKTLANLKAERNGDGGDICEDESWQTRQGLYLNISIMAIPCLCSMAPRGLAPNTRLNNGSMALIAVGNTSRSEFIKHLKRYSSTNNQFGFSFIETHTVKAVKLRPHSQGSWADDVSEENEECDSKTVPIISSEGTYPWNIDGDLLEVPSELLIRKNRYRSDAKV</sequence>
<evidence type="ECO:0000256" key="1">
    <source>
        <dbReference type="SAM" id="MobiDB-lite"/>
    </source>
</evidence>
<accession>A0A498N0K2</accession>
<dbReference type="GO" id="GO:0016020">
    <property type="term" value="C:membrane"/>
    <property type="evidence" value="ECO:0007669"/>
    <property type="project" value="GOC"/>
</dbReference>
<name>A0A498N0K2_LABRO</name>
<feature type="region of interest" description="Disordered" evidence="1">
    <location>
        <begin position="18"/>
        <end position="75"/>
    </location>
</feature>
<dbReference type="Gene3D" id="3.40.50.10330">
    <property type="entry name" value="Probable inorganic polyphosphate/atp-NAD kinase, domain 1"/>
    <property type="match status" value="1"/>
</dbReference>
<dbReference type="InterPro" id="IPR045363">
    <property type="entry name" value="CERK_C"/>
</dbReference>
<dbReference type="STRING" id="84645.A0A498N0K2"/>
<feature type="compositionally biased region" description="Basic residues" evidence="1">
    <location>
        <begin position="33"/>
        <end position="46"/>
    </location>
</feature>
<dbReference type="InterPro" id="IPR017438">
    <property type="entry name" value="ATP-NAD_kinase_N"/>
</dbReference>
<evidence type="ECO:0000313" key="4">
    <source>
        <dbReference type="Proteomes" id="UP000290572"/>
    </source>
</evidence>
<protein>
    <submittedName>
        <fullName evidence="3">Ceramide kinase</fullName>
    </submittedName>
</protein>
<dbReference type="InterPro" id="IPR050187">
    <property type="entry name" value="Lipid_Phosphate_FormReg"/>
</dbReference>
<dbReference type="PANTHER" id="PTHR12358:SF26">
    <property type="entry name" value="CERAMIDE KINASE-LIKE PROTEIN"/>
    <property type="match status" value="1"/>
</dbReference>
<dbReference type="Proteomes" id="UP000290572">
    <property type="component" value="Unassembled WGS sequence"/>
</dbReference>
<evidence type="ECO:0000313" key="3">
    <source>
        <dbReference type="EMBL" id="RXN25312.1"/>
    </source>
</evidence>
<dbReference type="AlphaFoldDB" id="A0A498N0K2"/>
<dbReference type="PANTHER" id="PTHR12358">
    <property type="entry name" value="SPHINGOSINE KINASE"/>
    <property type="match status" value="1"/>
</dbReference>
<dbReference type="PROSITE" id="PS50146">
    <property type="entry name" value="DAGK"/>
    <property type="match status" value="1"/>
</dbReference>